<name>A0AAD9YPR2_COLKA</name>
<accession>A0AAD9YPR2</accession>
<comment type="caution">
    <text evidence="1">The sequence shown here is derived from an EMBL/GenBank/DDBJ whole genome shotgun (WGS) entry which is preliminary data.</text>
</comment>
<dbReference type="EMBL" id="VYYT01000063">
    <property type="protein sequence ID" value="KAK2772800.1"/>
    <property type="molecule type" value="Genomic_DNA"/>
</dbReference>
<dbReference type="AlphaFoldDB" id="A0AAD9YPR2"/>
<evidence type="ECO:0000313" key="2">
    <source>
        <dbReference type="Proteomes" id="UP001281614"/>
    </source>
</evidence>
<dbReference type="Proteomes" id="UP001281614">
    <property type="component" value="Unassembled WGS sequence"/>
</dbReference>
<evidence type="ECO:0000313" key="1">
    <source>
        <dbReference type="EMBL" id="KAK2772800.1"/>
    </source>
</evidence>
<reference evidence="1" key="1">
    <citation type="submission" date="2023-02" db="EMBL/GenBank/DDBJ databases">
        <title>Colletotrichum kahawae CIFC_Que2 genome sequencing and assembly.</title>
        <authorList>
            <person name="Baroncelli R."/>
        </authorList>
    </citation>
    <scope>NUCLEOTIDE SEQUENCE</scope>
    <source>
        <strain evidence="1">CIFC_Que2</strain>
    </source>
</reference>
<organism evidence="1 2">
    <name type="scientific">Colletotrichum kahawae</name>
    <name type="common">Coffee berry disease fungus</name>
    <dbReference type="NCBI Taxonomy" id="34407"/>
    <lineage>
        <taxon>Eukaryota</taxon>
        <taxon>Fungi</taxon>
        <taxon>Dikarya</taxon>
        <taxon>Ascomycota</taxon>
        <taxon>Pezizomycotina</taxon>
        <taxon>Sordariomycetes</taxon>
        <taxon>Hypocreomycetidae</taxon>
        <taxon>Glomerellales</taxon>
        <taxon>Glomerellaceae</taxon>
        <taxon>Colletotrichum</taxon>
        <taxon>Colletotrichum gloeosporioides species complex</taxon>
    </lineage>
</organism>
<proteinExistence type="predicted"/>
<protein>
    <submittedName>
        <fullName evidence="1">Uncharacterized protein</fullName>
    </submittedName>
</protein>
<sequence length="77" mass="8751">MGDPTAKIVRETWMPSVNGFRFPEEVYSNNTAYFLSLETRMFFEKEETKVLNALVYLVLSVDLIERLSPGAASEMGI</sequence>
<gene>
    <name evidence="1" type="ORF">CKAH01_13802</name>
</gene>
<keyword evidence="2" id="KW-1185">Reference proteome</keyword>